<comment type="caution">
    <text evidence="2">The sequence shown here is derived from an EMBL/GenBank/DDBJ whole genome shotgun (WGS) entry which is preliminary data.</text>
</comment>
<protein>
    <submittedName>
        <fullName evidence="2">RES domain-containing protein</fullName>
    </submittedName>
</protein>
<dbReference type="Proteomes" id="UP000323142">
    <property type="component" value="Unassembled WGS sequence"/>
</dbReference>
<sequence>MIPGAAPIHVAGRFWRMLAPRWSHQPLSGEGAARHGGRYNAPGTPALYMSEAFTMAVAEYEQDLGIRPGMLCAYDVEAGGILDLTDPATLAALGTTPADLAAPWKQIALIERGRPPTWDLAGRLIEAGAIGVRVPSTRAAGANLVLWRWNTALGARVAALDPLGDLPRSPRSWEP</sequence>
<keyword evidence="3" id="KW-1185">Reference proteome</keyword>
<evidence type="ECO:0000313" key="3">
    <source>
        <dbReference type="Proteomes" id="UP000323142"/>
    </source>
</evidence>
<dbReference type="EMBL" id="VUOA01000033">
    <property type="protein sequence ID" value="KAA2235739.1"/>
    <property type="molecule type" value="Genomic_DNA"/>
</dbReference>
<dbReference type="InterPro" id="IPR014914">
    <property type="entry name" value="RES_dom"/>
</dbReference>
<dbReference type="SMART" id="SM00953">
    <property type="entry name" value="RES"/>
    <property type="match status" value="1"/>
</dbReference>
<accession>A0A5B2VBR4</accession>
<dbReference type="OrthoDB" id="648213at2"/>
<dbReference type="AlphaFoldDB" id="A0A5B2VBR4"/>
<reference evidence="2 3" key="1">
    <citation type="submission" date="2019-09" db="EMBL/GenBank/DDBJ databases">
        <title>Salinarimonas rosea gen. nov., sp. nov., a new member of the a-2 subgroup of the Proteobacteria.</title>
        <authorList>
            <person name="Liu J."/>
        </authorList>
    </citation>
    <scope>NUCLEOTIDE SEQUENCE [LARGE SCALE GENOMIC DNA]</scope>
    <source>
        <strain evidence="2 3">BN140002</strain>
    </source>
</reference>
<gene>
    <name evidence="2" type="ORF">F0L46_18100</name>
</gene>
<name>A0A5B2VBR4_9HYPH</name>
<dbReference type="RefSeq" id="WP_149820122.1">
    <property type="nucleotide sequence ID" value="NZ_VUOA01000033.1"/>
</dbReference>
<organism evidence="2 3">
    <name type="scientific">Salinarimonas soli</name>
    <dbReference type="NCBI Taxonomy" id="1638099"/>
    <lineage>
        <taxon>Bacteria</taxon>
        <taxon>Pseudomonadati</taxon>
        <taxon>Pseudomonadota</taxon>
        <taxon>Alphaproteobacteria</taxon>
        <taxon>Hyphomicrobiales</taxon>
        <taxon>Salinarimonadaceae</taxon>
        <taxon>Salinarimonas</taxon>
    </lineage>
</organism>
<dbReference type="Pfam" id="PF08808">
    <property type="entry name" value="RES"/>
    <property type="match status" value="1"/>
</dbReference>
<proteinExistence type="predicted"/>
<feature type="domain" description="RES" evidence="1">
    <location>
        <begin position="26"/>
        <end position="159"/>
    </location>
</feature>
<evidence type="ECO:0000259" key="1">
    <source>
        <dbReference type="SMART" id="SM00953"/>
    </source>
</evidence>
<reference evidence="2 3" key="2">
    <citation type="submission" date="2019-09" db="EMBL/GenBank/DDBJ databases">
        <authorList>
            <person name="Jin C."/>
        </authorList>
    </citation>
    <scope>NUCLEOTIDE SEQUENCE [LARGE SCALE GENOMIC DNA]</scope>
    <source>
        <strain evidence="2 3">BN140002</strain>
    </source>
</reference>
<evidence type="ECO:0000313" key="2">
    <source>
        <dbReference type="EMBL" id="KAA2235739.1"/>
    </source>
</evidence>